<sequence length="748" mass="85368">MTAFLPPPCESSSLAFLPMAMDEPTTARGNEDQTLGHRKILILYGSETGNSEECAGDIERLARRLHFQTVLEEMDDVELSDLLQYPFVVFVVSTTGQGELPKNARKFWKSLLRKRLPPNCFRQLNFTTFGLGDSSYFQYNWAARKLHKRLEQLGAVECLARGEADERHEDGIDGTFLAWCLTLRTYLEKVFPLPLGLSPIPLDVQLTPKFTIQLAEKDKVTDSGCKKMPEPKVEVDNHGRTLDREAAIYSHVDHLPHRNTLRYEHEVEGRMPEQHIMARVSNKTATDWPGGVDILDRPNVLRDVPTKYSLDDSATSPDESPPAVMLPIPGSWEAMVATNNRMTPGSHWQDVRHLVIRVGELFDEDDYPSRIHDDDTDTDAGRLYYTPGDVAVIYPKNFAQDVQALIDLMNWGDIADQVFEHIPQSDDIPRKKPRHCFPLKHSTLRDLLTHNYDITCIPRRTFFTEIAHYTEDTTHKDRLREFADPSHSDEFWDYTSRPRRSILEVLQDFPSVRIPYQHIPSIFPVIRGREYSIASGGDLMNDNQHHDGAIIELAVALVKYKTVLRKTRQGLCSRYIASLKPGTKINITIIPRNVPSTILNPLKPLLAIAPGTGIAPIRAILHHRAAMTKKHNVKDTTRDILFYGGRNRSADFLFESDWKKLDINVFTAFSRDQTSKVYVQDRLLENYKQVCEWLLKDCVICLCGSSGKMPEAVRVALYDCMVKGGLATDREVAKSKFHKIFVFWEEVW</sequence>
<organism evidence="12 13">
    <name type="scientific">Xylaria bambusicola</name>
    <dbReference type="NCBI Taxonomy" id="326684"/>
    <lineage>
        <taxon>Eukaryota</taxon>
        <taxon>Fungi</taxon>
        <taxon>Dikarya</taxon>
        <taxon>Ascomycota</taxon>
        <taxon>Pezizomycotina</taxon>
        <taxon>Sordariomycetes</taxon>
        <taxon>Xylariomycetidae</taxon>
        <taxon>Xylariales</taxon>
        <taxon>Xylariaceae</taxon>
        <taxon>Xylaria</taxon>
    </lineage>
</organism>
<evidence type="ECO:0000256" key="5">
    <source>
        <dbReference type="ARBA" id="ARBA00022643"/>
    </source>
</evidence>
<dbReference type="Gene3D" id="1.20.990.10">
    <property type="entry name" value="NADPH-cytochrome p450 Reductase, Chain A, domain 3"/>
    <property type="match status" value="1"/>
</dbReference>
<feature type="binding site" evidence="9">
    <location>
        <begin position="46"/>
        <end position="51"/>
    </location>
    <ligand>
        <name>FMN</name>
        <dbReference type="ChEBI" id="CHEBI:58210"/>
    </ligand>
</feature>
<feature type="binding site" evidence="9">
    <location>
        <begin position="93"/>
        <end position="96"/>
    </location>
    <ligand>
        <name>FMN</name>
        <dbReference type="ChEBI" id="CHEBI:58210"/>
    </ligand>
</feature>
<dbReference type="SUPFAM" id="SSF52218">
    <property type="entry name" value="Flavoproteins"/>
    <property type="match status" value="1"/>
</dbReference>
<evidence type="ECO:0000313" key="12">
    <source>
        <dbReference type="EMBL" id="KAK5628502.1"/>
    </source>
</evidence>
<feature type="domain" description="Flavodoxin-like" evidence="10">
    <location>
        <begin position="40"/>
        <end position="184"/>
    </location>
</feature>
<dbReference type="InterPro" id="IPR028879">
    <property type="entry name" value="NDOR1"/>
</dbReference>
<feature type="binding site" evidence="9">
    <location>
        <begin position="670"/>
        <end position="671"/>
    </location>
    <ligand>
        <name>NADP(+)</name>
        <dbReference type="ChEBI" id="CHEBI:58349"/>
    </ligand>
</feature>
<dbReference type="InterPro" id="IPR008254">
    <property type="entry name" value="Flavodoxin/NO_synth"/>
</dbReference>
<comment type="catalytic activity">
    <reaction evidence="9">
        <text>2 oxidized [2Fe-2S]-[protein] + NADPH = 2 reduced [2Fe-2S]-[protein] + NADP(+) + H(+)</text>
        <dbReference type="Rhea" id="RHEA:67716"/>
        <dbReference type="Rhea" id="RHEA-COMP:17327"/>
        <dbReference type="Rhea" id="RHEA-COMP:17328"/>
        <dbReference type="ChEBI" id="CHEBI:15378"/>
        <dbReference type="ChEBI" id="CHEBI:33737"/>
        <dbReference type="ChEBI" id="CHEBI:33738"/>
        <dbReference type="ChEBI" id="CHEBI:57783"/>
        <dbReference type="ChEBI" id="CHEBI:58349"/>
    </reaction>
</comment>
<dbReference type="InterPro" id="IPR001433">
    <property type="entry name" value="OxRdtase_FAD/NAD-bd"/>
</dbReference>
<comment type="similarity">
    <text evidence="9">In the C-terminal section; belongs to the flavoprotein pyridine nucleotide cytochrome reductase family.</text>
</comment>
<dbReference type="GO" id="GO:0016226">
    <property type="term" value="P:iron-sulfur cluster assembly"/>
    <property type="evidence" value="ECO:0007669"/>
    <property type="project" value="UniProtKB-UniRule"/>
</dbReference>
<dbReference type="Gene3D" id="3.40.50.360">
    <property type="match status" value="1"/>
</dbReference>
<comment type="similarity">
    <text evidence="9">Belongs to the NADPH-dependent diflavin oxidoreductase NDOR1 family.</text>
</comment>
<feature type="binding site" evidence="9">
    <location>
        <position position="612"/>
    </location>
    <ligand>
        <name>NADP(+)</name>
        <dbReference type="ChEBI" id="CHEBI:58349"/>
    </ligand>
</feature>
<dbReference type="PROSITE" id="PS50902">
    <property type="entry name" value="FLAVODOXIN_LIKE"/>
    <property type="match status" value="1"/>
</dbReference>
<keyword evidence="3 9" id="KW-0963">Cytoplasm</keyword>
<dbReference type="EC" id="1.18.1.-" evidence="9"/>
<dbReference type="AlphaFoldDB" id="A0AAN7Z3M6"/>
<feature type="binding site" evidence="9">
    <location>
        <position position="748"/>
    </location>
    <ligand>
        <name>FAD</name>
        <dbReference type="ChEBI" id="CHEBI:57692"/>
    </ligand>
</feature>
<dbReference type="InterPro" id="IPR003097">
    <property type="entry name" value="CysJ-like_FAD-binding"/>
</dbReference>
<dbReference type="PRINTS" id="PR00369">
    <property type="entry name" value="FLAVODOXIN"/>
</dbReference>
<dbReference type="PANTHER" id="PTHR19384:SF10">
    <property type="entry name" value="NADPH-DEPENDENT DIFLAVIN OXIDOREDUCTASE 1"/>
    <property type="match status" value="1"/>
</dbReference>
<comment type="function">
    <text evidence="9">NADPH-dependent reductase which is a central component of the cytosolic iron-sulfur (Fe-S) protein assembly (CIA) machinery. Transfers electrons from NADPH via its FAD and FMN prosthetic groups to the [2Fe-2S] cluster of DRE2, another key component of the CIA machinery. In turn, this reduced cluster provides electrons for assembly of cytosolic iron-sulfur cluster proteins. Positively controls H(2)O(2)-induced cell death.</text>
</comment>
<dbReference type="PANTHER" id="PTHR19384">
    <property type="entry name" value="NITRIC OXIDE SYNTHASE-RELATED"/>
    <property type="match status" value="1"/>
</dbReference>
<dbReference type="Pfam" id="PF00258">
    <property type="entry name" value="Flavodoxin_1"/>
    <property type="match status" value="1"/>
</dbReference>
<feature type="binding site" evidence="9">
    <location>
        <begin position="570"/>
        <end position="573"/>
    </location>
    <ligand>
        <name>FAD</name>
        <dbReference type="ChEBI" id="CHEBI:57692"/>
    </ligand>
</feature>
<feature type="binding site" evidence="9">
    <location>
        <begin position="676"/>
        <end position="680"/>
    </location>
    <ligand>
        <name>NADP(+)</name>
        <dbReference type="ChEBI" id="CHEBI:58349"/>
    </ligand>
</feature>
<dbReference type="HAMAP" id="MF_03178">
    <property type="entry name" value="NDOR1"/>
    <property type="match status" value="1"/>
</dbReference>
<keyword evidence="4 9" id="KW-0285">Flavoprotein</keyword>
<accession>A0AAN7Z3M6</accession>
<feature type="domain" description="FAD-binding FR-type" evidence="11">
    <location>
        <begin position="329"/>
        <end position="598"/>
    </location>
</feature>
<dbReference type="InterPro" id="IPR023173">
    <property type="entry name" value="NADPH_Cyt_P450_Rdtase_alpha"/>
</dbReference>
<feature type="binding site" evidence="9">
    <location>
        <position position="166"/>
    </location>
    <ligand>
        <name>FMN</name>
        <dbReference type="ChEBI" id="CHEBI:58210"/>
    </ligand>
</feature>
<keyword evidence="8 9" id="KW-0560">Oxidoreductase</keyword>
<evidence type="ECO:0000256" key="8">
    <source>
        <dbReference type="ARBA" id="ARBA00023002"/>
    </source>
</evidence>
<dbReference type="EMBL" id="JAWHQM010000008">
    <property type="protein sequence ID" value="KAK5628502.1"/>
    <property type="molecule type" value="Genomic_DNA"/>
</dbReference>
<protein>
    <recommendedName>
        <fullName evidence="9">NADPH-dependent diflavin oxidoreductase 1</fullName>
        <ecNumber evidence="9">1.18.1.-</ecNumber>
    </recommendedName>
    <alternativeName>
        <fullName evidence="9">NADPH-dependent FMN and FAD-containing oxidoreductase</fullName>
    </alternativeName>
</protein>
<dbReference type="PRINTS" id="PR00371">
    <property type="entry name" value="FPNCR"/>
</dbReference>
<evidence type="ECO:0000259" key="11">
    <source>
        <dbReference type="PROSITE" id="PS51384"/>
    </source>
</evidence>
<gene>
    <name evidence="9" type="primary">TAH18</name>
    <name evidence="12" type="ORF">RRF57_004217</name>
</gene>
<feature type="binding site" evidence="9">
    <location>
        <begin position="529"/>
        <end position="532"/>
    </location>
    <ligand>
        <name>FAD</name>
        <dbReference type="ChEBI" id="CHEBI:57692"/>
    </ligand>
</feature>
<dbReference type="InterPro" id="IPR001094">
    <property type="entry name" value="Flavdoxin-like"/>
</dbReference>
<dbReference type="Pfam" id="PF00175">
    <property type="entry name" value="NAD_binding_1"/>
    <property type="match status" value="1"/>
</dbReference>
<dbReference type="FunFam" id="1.20.990.10:FF:000013">
    <property type="entry name" value="NADPH-dependent diflavin oxidoreductase 1"/>
    <property type="match status" value="1"/>
</dbReference>
<keyword evidence="9" id="KW-0496">Mitochondrion</keyword>
<dbReference type="PROSITE" id="PS51384">
    <property type="entry name" value="FAD_FR"/>
    <property type="match status" value="1"/>
</dbReference>
<evidence type="ECO:0000256" key="9">
    <source>
        <dbReference type="HAMAP-Rule" id="MF_03178"/>
    </source>
</evidence>
<dbReference type="FunFam" id="3.40.50.360:FF:000034">
    <property type="entry name" value="NADPH-dependent diflavin oxidoreductase 1"/>
    <property type="match status" value="1"/>
</dbReference>
<dbReference type="InterPro" id="IPR029039">
    <property type="entry name" value="Flavoprotein-like_sf"/>
</dbReference>
<dbReference type="GO" id="GO:0160246">
    <property type="term" value="F:NADPH-iron-sulfur [2Fe-2S] protein oxidoreductase activity"/>
    <property type="evidence" value="ECO:0007669"/>
    <property type="project" value="InterPro"/>
</dbReference>
<dbReference type="GO" id="GO:0016651">
    <property type="term" value="F:oxidoreductase activity, acting on NAD(P)H"/>
    <property type="evidence" value="ECO:0007669"/>
    <property type="project" value="UniProtKB-UniRule"/>
</dbReference>
<keyword evidence="13" id="KW-1185">Reference proteome</keyword>
<dbReference type="InterPro" id="IPR017927">
    <property type="entry name" value="FAD-bd_FR_type"/>
</dbReference>
<dbReference type="GO" id="GO:0010181">
    <property type="term" value="F:FMN binding"/>
    <property type="evidence" value="ECO:0007669"/>
    <property type="project" value="UniProtKB-UniRule"/>
</dbReference>
<comment type="subunit">
    <text evidence="9">Interacts with DRE2; as part of the cytosolic iron-sulfur (Fe-S) protein assembly (CIA) machinery.</text>
</comment>
<feature type="binding site" evidence="9">
    <location>
        <position position="499"/>
    </location>
    <ligand>
        <name>FAD</name>
        <dbReference type="ChEBI" id="CHEBI:57692"/>
    </ligand>
</feature>
<keyword evidence="7 9" id="KW-0521">NADP</keyword>
<keyword evidence="5 9" id="KW-0288">FMN</keyword>
<proteinExistence type="inferred from homology"/>
<evidence type="ECO:0000256" key="3">
    <source>
        <dbReference type="ARBA" id="ARBA00022490"/>
    </source>
</evidence>
<dbReference type="GO" id="GO:0005739">
    <property type="term" value="C:mitochondrion"/>
    <property type="evidence" value="ECO:0007669"/>
    <property type="project" value="UniProtKB-SubCell"/>
</dbReference>
<dbReference type="SUPFAM" id="SSF52343">
    <property type="entry name" value="Ferredoxin reductase-like, C-terminal NADP-linked domain"/>
    <property type="match status" value="1"/>
</dbReference>
<dbReference type="Pfam" id="PF00667">
    <property type="entry name" value="FAD_binding_1"/>
    <property type="match status" value="1"/>
</dbReference>
<dbReference type="InterPro" id="IPR039261">
    <property type="entry name" value="FNR_nucleotide-bd"/>
</dbReference>
<dbReference type="GO" id="GO:0050661">
    <property type="term" value="F:NADP binding"/>
    <property type="evidence" value="ECO:0007669"/>
    <property type="project" value="UniProtKB-UniRule"/>
</dbReference>
<dbReference type="SUPFAM" id="SSF63380">
    <property type="entry name" value="Riboflavin synthase domain-like"/>
    <property type="match status" value="1"/>
</dbReference>
<comment type="caution">
    <text evidence="12">The sequence shown here is derived from an EMBL/GenBank/DDBJ whole genome shotgun (WGS) entry which is preliminary data.</text>
</comment>
<dbReference type="InterPro" id="IPR017938">
    <property type="entry name" value="Riboflavin_synthase-like_b-brl"/>
</dbReference>
<comment type="caution">
    <text evidence="9">Lacks conserved residue(s) required for the propagation of feature annotation.</text>
</comment>
<comment type="cofactor">
    <cofactor evidence="1 9">
        <name>FMN</name>
        <dbReference type="ChEBI" id="CHEBI:58210"/>
    </cofactor>
</comment>
<dbReference type="Gene3D" id="3.40.50.80">
    <property type="entry name" value="Nucleotide-binding domain of ferredoxin-NADP reductase (FNR) module"/>
    <property type="match status" value="1"/>
</dbReference>
<reference evidence="12 13" key="1">
    <citation type="submission" date="2023-10" db="EMBL/GenBank/DDBJ databases">
        <title>Draft genome sequence of Xylaria bambusicola isolate GMP-LS, the root and basal stem rot pathogen of sugarcane in Indonesia.</title>
        <authorList>
            <person name="Selvaraj P."/>
            <person name="Muralishankar V."/>
            <person name="Muruganantham S."/>
            <person name="Sp S."/>
            <person name="Haryani S."/>
            <person name="Lau K.J.X."/>
            <person name="Naqvi N.I."/>
        </authorList>
    </citation>
    <scope>NUCLEOTIDE SEQUENCE [LARGE SCALE GENOMIC DNA]</scope>
    <source>
        <strain evidence="12">GMP-LS</strain>
    </source>
</reference>
<dbReference type="Proteomes" id="UP001305414">
    <property type="component" value="Unassembled WGS sequence"/>
</dbReference>
<evidence type="ECO:0000256" key="6">
    <source>
        <dbReference type="ARBA" id="ARBA00022827"/>
    </source>
</evidence>
<dbReference type="Gene3D" id="2.40.30.10">
    <property type="entry name" value="Translation factors"/>
    <property type="match status" value="1"/>
</dbReference>
<evidence type="ECO:0000256" key="7">
    <source>
        <dbReference type="ARBA" id="ARBA00022857"/>
    </source>
</evidence>
<dbReference type="GO" id="GO:0050660">
    <property type="term" value="F:flavin adenine dinucleotide binding"/>
    <property type="evidence" value="ECO:0007669"/>
    <property type="project" value="UniProtKB-UniRule"/>
</dbReference>
<evidence type="ECO:0000313" key="13">
    <source>
        <dbReference type="Proteomes" id="UP001305414"/>
    </source>
</evidence>
<evidence type="ECO:0000256" key="4">
    <source>
        <dbReference type="ARBA" id="ARBA00022630"/>
    </source>
</evidence>
<dbReference type="InterPro" id="IPR001709">
    <property type="entry name" value="Flavoprot_Pyr_Nucl_cyt_Rdtase"/>
</dbReference>
<comment type="subcellular location">
    <subcellularLocation>
        <location evidence="9">Cytoplasm</location>
    </subcellularLocation>
    <subcellularLocation>
        <location evidence="9">Mitochondrion</location>
    </subcellularLocation>
    <text evidence="9">Relocalizes to mitochondria after H(2)O(2) exposure.</text>
</comment>
<evidence type="ECO:0000256" key="1">
    <source>
        <dbReference type="ARBA" id="ARBA00001917"/>
    </source>
</evidence>
<evidence type="ECO:0000256" key="2">
    <source>
        <dbReference type="ARBA" id="ARBA00001974"/>
    </source>
</evidence>
<keyword evidence="6 9" id="KW-0274">FAD</keyword>
<dbReference type="GO" id="GO:0005829">
    <property type="term" value="C:cytosol"/>
    <property type="evidence" value="ECO:0007669"/>
    <property type="project" value="TreeGrafter"/>
</dbReference>
<name>A0AAN7Z3M6_9PEZI</name>
<comment type="similarity">
    <text evidence="9">In the N-terminal section; belongs to the flavodoxin family.</text>
</comment>
<comment type="cofactor">
    <cofactor evidence="2 9">
        <name>FAD</name>
        <dbReference type="ChEBI" id="CHEBI:57692"/>
    </cofactor>
</comment>
<evidence type="ECO:0000259" key="10">
    <source>
        <dbReference type="PROSITE" id="PS50902"/>
    </source>
</evidence>